<gene>
    <name evidence="1" type="ORF">BXT86_04205</name>
</gene>
<accession>A0A1V4QF72</accession>
<dbReference type="AlphaFoldDB" id="A0A1V4QF72"/>
<protein>
    <recommendedName>
        <fullName evidence="3">Transcription regulator TrmB N-terminal domain-containing protein</fullName>
    </recommendedName>
</protein>
<dbReference type="SUPFAM" id="SSF46785">
    <property type="entry name" value="Winged helix' DNA-binding domain"/>
    <property type="match status" value="1"/>
</dbReference>
<proteinExistence type="predicted"/>
<sequence length="332" mass="39037">MPMKISLKKFRKDFLDRILELHWRHWTALGLAGTVEPEKCWLIDLEPLIVSTFTIGLNDKRLLNGALEWLKNNAFWINLSRLRRIGEKFGVKIPNSDEELLAPKTTLLLIEVLKSINRKKTFTKFRTHNSESNSYEKIIKGFRSRGISMAPKPKLYSSLLQLSLRGIFGIDTRVEVFIYLLFYEYGNSNSIAQETFHNQRNVYKILDILAKTGMVERYQKKKIKNYALKNKKYWLKILGVRRPPKYLNWARTFLVLDMILKEALIPHYNNEYLLSSLFRDIINEIKFIGQSLNIDIPDPDSYPGDKYFNPFVNILFNIIDRLISDVKTPDWV</sequence>
<evidence type="ECO:0000313" key="2">
    <source>
        <dbReference type="Proteomes" id="UP000191663"/>
    </source>
</evidence>
<name>A0A1V4QF72_UNCW3</name>
<organism evidence="1 2">
    <name type="scientific">candidate division WOR-3 bacterium 4484_100</name>
    <dbReference type="NCBI Taxonomy" id="1936077"/>
    <lineage>
        <taxon>Bacteria</taxon>
        <taxon>Bacteria division WOR-3</taxon>
    </lineage>
</organism>
<evidence type="ECO:0000313" key="1">
    <source>
        <dbReference type="EMBL" id="OPX17872.1"/>
    </source>
</evidence>
<comment type="caution">
    <text evidence="1">The sequence shown here is derived from an EMBL/GenBank/DDBJ whole genome shotgun (WGS) entry which is preliminary data.</text>
</comment>
<reference evidence="2" key="1">
    <citation type="submission" date="2017-01" db="EMBL/GenBank/DDBJ databases">
        <title>Novel pathways for hydrocarbon cycling and metabolic interdependencies in hydrothermal sediment communities.</title>
        <authorList>
            <person name="Dombrowski N."/>
            <person name="Seitz K."/>
            <person name="Teske A."/>
            <person name="Baker B."/>
        </authorList>
    </citation>
    <scope>NUCLEOTIDE SEQUENCE [LARGE SCALE GENOMIC DNA]</scope>
</reference>
<evidence type="ECO:0008006" key="3">
    <source>
        <dbReference type="Google" id="ProtNLM"/>
    </source>
</evidence>
<dbReference type="InterPro" id="IPR036390">
    <property type="entry name" value="WH_DNA-bd_sf"/>
</dbReference>
<dbReference type="EMBL" id="MUKB01000068">
    <property type="protein sequence ID" value="OPX17872.1"/>
    <property type="molecule type" value="Genomic_DNA"/>
</dbReference>
<dbReference type="Proteomes" id="UP000191663">
    <property type="component" value="Unassembled WGS sequence"/>
</dbReference>